<dbReference type="InterPro" id="IPR051829">
    <property type="entry name" value="Multiheme_Cytochr_ET"/>
</dbReference>
<reference evidence="3" key="1">
    <citation type="journal article" date="2015" name="Nature">
        <title>Complex archaea that bridge the gap between prokaryotes and eukaryotes.</title>
        <authorList>
            <person name="Spang A."/>
            <person name="Saw J.H."/>
            <person name="Jorgensen S.L."/>
            <person name="Zaremba-Niedzwiedzka K."/>
            <person name="Martijn J."/>
            <person name="Lind A.E."/>
            <person name="van Eijk R."/>
            <person name="Schleper C."/>
            <person name="Guy L."/>
            <person name="Ettema T.J."/>
        </authorList>
    </citation>
    <scope>NUCLEOTIDE SEQUENCE</scope>
</reference>
<dbReference type="PANTHER" id="PTHR35038:SF6">
    <property type="entry name" value="SURFACE LOCALIZED DECAHEME CYTOCHROME C LIPOPROTEIN"/>
    <property type="match status" value="1"/>
</dbReference>
<gene>
    <name evidence="3" type="ORF">LCGC14_2119640</name>
</gene>
<keyword evidence="1" id="KW-0732">Signal</keyword>
<sequence>MTVRLLSFTLILLIALVAAPVFAEEALECKVCHSDKVETEKPHPALMMGCPTCHANVDATNIPHDLGGTVRGLMMEPPDLCMMCHDSGMFSGKETVHMPVMAGMCLTCHDPHGSAVPKLLRTQKPELCYECHDKIGFYGPTVHEPVGLGACNFCHEPHQSERPKLLKADVQDVCFNCHESDKFTGTSVHSPVAEGLCTECHLPHASQNAALLQRKGNLLCRKCHAQVEKTPHAIMGFAQGGHPLRGRKDPKRSGKIFGCLSCHLPHASESPSLFRYKADSMFDLCTYCHEF</sequence>
<feature type="domain" description="Doubled CXXCH motif" evidence="2">
    <location>
        <begin position="189"/>
        <end position="227"/>
    </location>
</feature>
<name>A0A0F9H0Z5_9ZZZZ</name>
<protein>
    <recommendedName>
        <fullName evidence="2">Doubled CXXCH motif domain-containing protein</fullName>
    </recommendedName>
</protein>
<dbReference type="NCBIfam" id="TIGR01905">
    <property type="entry name" value="paired_CXXCH_1"/>
    <property type="match status" value="4"/>
</dbReference>
<comment type="caution">
    <text evidence="3">The sequence shown here is derived from an EMBL/GenBank/DDBJ whole genome shotgun (WGS) entry which is preliminary data.</text>
</comment>
<feature type="domain" description="Doubled CXXCH motif" evidence="2">
    <location>
        <begin position="97"/>
        <end position="134"/>
    </location>
</feature>
<accession>A0A0F9H0Z5</accession>
<dbReference type="PANTHER" id="PTHR35038">
    <property type="entry name" value="DISSIMILATORY SULFITE REDUCTASE SIRA"/>
    <property type="match status" value="1"/>
</dbReference>
<dbReference type="InterPro" id="IPR036280">
    <property type="entry name" value="Multihaem_cyt_sf"/>
</dbReference>
<evidence type="ECO:0000313" key="3">
    <source>
        <dbReference type="EMBL" id="KKL68972.1"/>
    </source>
</evidence>
<proteinExistence type="predicted"/>
<dbReference type="Gene3D" id="3.90.10.10">
    <property type="entry name" value="Cytochrome C3"/>
    <property type="match status" value="2"/>
</dbReference>
<feature type="domain" description="Doubled CXXCH motif" evidence="2">
    <location>
        <begin position="143"/>
        <end position="182"/>
    </location>
</feature>
<dbReference type="GO" id="GO:0016491">
    <property type="term" value="F:oxidoreductase activity"/>
    <property type="evidence" value="ECO:0007669"/>
    <property type="project" value="TreeGrafter"/>
</dbReference>
<dbReference type="AlphaFoldDB" id="A0A0F9H0Z5"/>
<evidence type="ECO:0000256" key="1">
    <source>
        <dbReference type="ARBA" id="ARBA00022729"/>
    </source>
</evidence>
<organism evidence="3">
    <name type="scientific">marine sediment metagenome</name>
    <dbReference type="NCBI Taxonomy" id="412755"/>
    <lineage>
        <taxon>unclassified sequences</taxon>
        <taxon>metagenomes</taxon>
        <taxon>ecological metagenomes</taxon>
    </lineage>
</organism>
<dbReference type="EMBL" id="LAZR01026367">
    <property type="protein sequence ID" value="KKL68972.1"/>
    <property type="molecule type" value="Genomic_DNA"/>
</dbReference>
<evidence type="ECO:0000259" key="2">
    <source>
        <dbReference type="Pfam" id="PF09699"/>
    </source>
</evidence>
<dbReference type="Pfam" id="PF09699">
    <property type="entry name" value="Paired_CXXCH_1"/>
    <property type="match status" value="4"/>
</dbReference>
<dbReference type="InterPro" id="IPR010177">
    <property type="entry name" value="Paired_CXXCH_1"/>
</dbReference>
<feature type="domain" description="Doubled CXXCH motif" evidence="2">
    <location>
        <begin position="258"/>
        <end position="290"/>
    </location>
</feature>
<dbReference type="SUPFAM" id="SSF48695">
    <property type="entry name" value="Multiheme cytochromes"/>
    <property type="match status" value="1"/>
</dbReference>